<dbReference type="RefSeq" id="XP_008085170.1">
    <property type="nucleotide sequence ID" value="XM_008086979.1"/>
</dbReference>
<evidence type="ECO:0000313" key="2">
    <source>
        <dbReference type="Proteomes" id="UP000016922"/>
    </source>
</evidence>
<dbReference type="HOGENOM" id="CLU_1825471_0_0_1"/>
<dbReference type="GeneID" id="19463657"/>
<reference evidence="1 2" key="1">
    <citation type="journal article" date="2013" name="BMC Genomics">
        <title>Genomics-driven discovery of the pneumocandin biosynthetic gene cluster in the fungus Glarea lozoyensis.</title>
        <authorList>
            <person name="Chen L."/>
            <person name="Yue Q."/>
            <person name="Zhang X."/>
            <person name="Xiang M."/>
            <person name="Wang C."/>
            <person name="Li S."/>
            <person name="Che Y."/>
            <person name="Ortiz-Lopez F.J."/>
            <person name="Bills G.F."/>
            <person name="Liu X."/>
            <person name="An Z."/>
        </authorList>
    </citation>
    <scope>NUCLEOTIDE SEQUENCE [LARGE SCALE GENOMIC DNA]</scope>
    <source>
        <strain evidence="2">ATCC 20868 / MF5171</strain>
    </source>
</reference>
<dbReference type="EMBL" id="KE145369">
    <property type="protein sequence ID" value="EPE27811.1"/>
    <property type="molecule type" value="Genomic_DNA"/>
</dbReference>
<organism evidence="1 2">
    <name type="scientific">Glarea lozoyensis (strain ATCC 20868 / MF5171)</name>
    <dbReference type="NCBI Taxonomy" id="1116229"/>
    <lineage>
        <taxon>Eukaryota</taxon>
        <taxon>Fungi</taxon>
        <taxon>Dikarya</taxon>
        <taxon>Ascomycota</taxon>
        <taxon>Pezizomycotina</taxon>
        <taxon>Leotiomycetes</taxon>
        <taxon>Helotiales</taxon>
        <taxon>Helotiaceae</taxon>
        <taxon>Glarea</taxon>
    </lineage>
</organism>
<evidence type="ECO:0000313" key="1">
    <source>
        <dbReference type="EMBL" id="EPE27811.1"/>
    </source>
</evidence>
<keyword evidence="2" id="KW-1185">Reference proteome</keyword>
<proteinExistence type="predicted"/>
<dbReference type="Proteomes" id="UP000016922">
    <property type="component" value="Unassembled WGS sequence"/>
</dbReference>
<dbReference type="KEGG" id="glz:GLAREA_04602"/>
<accession>S3D740</accession>
<protein>
    <submittedName>
        <fullName evidence="1">Uncharacterized protein</fullName>
    </submittedName>
</protein>
<sequence>MSKPERHVDASEAKKAASLFLGRGFHGCPASVNFYFTSWGTILKLPRTSKPISDNRPFTHKSTQVFFEDTESGRTVPSFSCHEDLISSFRQPMGPWLGFASAAAQAVTPLKVPFGKEDLDPDREGPCFPQPPCSSTRLCTD</sequence>
<dbReference type="AlphaFoldDB" id="S3D740"/>
<gene>
    <name evidence="1" type="ORF">GLAREA_04602</name>
</gene>
<name>S3D740_GLAL2</name>